<reference evidence="5" key="2">
    <citation type="submission" date="2021-11" db="EMBL/GenBank/DDBJ databases">
        <authorList>
            <consortium name="Genoscope - CEA"/>
            <person name="William W."/>
        </authorList>
    </citation>
    <scope>NUCLEOTIDE SEQUENCE</scope>
</reference>
<feature type="region of interest" description="Disordered" evidence="2">
    <location>
        <begin position="567"/>
        <end position="590"/>
    </location>
</feature>
<evidence type="ECO:0000313" key="6">
    <source>
        <dbReference type="Proteomes" id="UP000789595"/>
    </source>
</evidence>
<feature type="region of interest" description="Disordered" evidence="2">
    <location>
        <begin position="535"/>
        <end position="555"/>
    </location>
</feature>
<evidence type="ECO:0000256" key="1">
    <source>
        <dbReference type="PROSITE-ProRule" id="PRU10141"/>
    </source>
</evidence>
<dbReference type="PROSITE" id="PS00107">
    <property type="entry name" value="PROTEIN_KINASE_ATP"/>
    <property type="match status" value="1"/>
</dbReference>
<proteinExistence type="predicted"/>
<keyword evidence="1" id="KW-0547">Nucleotide-binding</keyword>
<accession>A0A7S4ED98</accession>
<evidence type="ECO:0000259" key="3">
    <source>
        <dbReference type="PROSITE" id="PS51382"/>
    </source>
</evidence>
<dbReference type="SUPFAM" id="SSF56112">
    <property type="entry name" value="Protein kinase-like (PK-like)"/>
    <property type="match status" value="1"/>
</dbReference>
<dbReference type="GO" id="GO:0005524">
    <property type="term" value="F:ATP binding"/>
    <property type="evidence" value="ECO:0007669"/>
    <property type="project" value="UniProtKB-UniRule"/>
</dbReference>
<dbReference type="PROSITE" id="PS51382">
    <property type="entry name" value="SPX"/>
    <property type="match status" value="1"/>
</dbReference>
<keyword evidence="1" id="KW-0067">ATP-binding</keyword>
<dbReference type="InterPro" id="IPR011009">
    <property type="entry name" value="Kinase-like_dom_sf"/>
</dbReference>
<reference evidence="4" key="1">
    <citation type="submission" date="2021-01" db="EMBL/GenBank/DDBJ databases">
        <authorList>
            <person name="Corre E."/>
            <person name="Pelletier E."/>
            <person name="Niang G."/>
            <person name="Scheremetjew M."/>
            <person name="Finn R."/>
            <person name="Kale V."/>
            <person name="Holt S."/>
            <person name="Cochrane G."/>
            <person name="Meng A."/>
            <person name="Brown T."/>
            <person name="Cohen L."/>
        </authorList>
    </citation>
    <scope>NUCLEOTIDE SEQUENCE</scope>
    <source>
        <strain evidence="4">CCMP1756</strain>
    </source>
</reference>
<dbReference type="EMBL" id="HBIW01023606">
    <property type="protein sequence ID" value="CAE0704895.1"/>
    <property type="molecule type" value="Transcribed_RNA"/>
</dbReference>
<keyword evidence="6" id="KW-1185">Reference proteome</keyword>
<evidence type="ECO:0000313" key="5">
    <source>
        <dbReference type="EMBL" id="CAH0378898.1"/>
    </source>
</evidence>
<evidence type="ECO:0000313" key="4">
    <source>
        <dbReference type="EMBL" id="CAE0704895.1"/>
    </source>
</evidence>
<protein>
    <recommendedName>
        <fullName evidence="3">SPX domain-containing protein</fullName>
    </recommendedName>
</protein>
<dbReference type="InterPro" id="IPR017441">
    <property type="entry name" value="Protein_kinase_ATP_BS"/>
</dbReference>
<dbReference type="Pfam" id="PF18143">
    <property type="entry name" value="HAD_SAK_2"/>
    <property type="match status" value="1"/>
</dbReference>
<organism evidence="4">
    <name type="scientific">Pelagomonas calceolata</name>
    <dbReference type="NCBI Taxonomy" id="35677"/>
    <lineage>
        <taxon>Eukaryota</taxon>
        <taxon>Sar</taxon>
        <taxon>Stramenopiles</taxon>
        <taxon>Ochrophyta</taxon>
        <taxon>Pelagophyceae</taxon>
        <taxon>Pelagomonadales</taxon>
        <taxon>Pelagomonadaceae</taxon>
        <taxon>Pelagomonas</taxon>
    </lineage>
</organism>
<name>A0A7S4ED98_9STRA</name>
<feature type="region of interest" description="Disordered" evidence="2">
    <location>
        <begin position="306"/>
        <end position="328"/>
    </location>
</feature>
<sequence length="905" mass="99435">MVKFGVRFEEGSASRHWQSSHVAYGALKKVLKRASQASGRPVGRSNYGPPGRGLLDLEEVRRPSDTFLERGLDDDDKRTLETLRGRLLKQTNEDDLSEDDEEVKEYDEEVASLTPTSLNKKLWIRALDKDKSRAFFLHGFDCALAAEVATAERRYAREAASLERRWTAIAPSCQGYEDDLEVSKAAPEPLKLQLAALDSEARALVDFVVWNLCAVEKISKKRDKLFPEEPPIRGRVVGILRARDAWTAPRARTLSGQLRDACAALSGKTEQLGTAAAVSELRRLGTARGGEAPAPDESRRRAFEDLGRSASFDDTMRPPSPTTSDEAEVVSQVPVQVSVCCFQRKRSKGVGLQPPTVGERLVFLDVDGVLHSINAHDKDTLNTQCCDSLETIVRATDARLVLTGAWRLYPALVERVEALLKKRGLRPLLGKAPSLTAKGHNREREIRAWFVNNRPKKDPGRRWIALDAGRLDGLRGHLVRTDGEKGLTQLDATIATGLLRGDAGAFLLGCRPDKPCQFCDPRRRLFADTFRALSTPGRAPSDATTPSKHSEVRVTSPASLHRLLSSHRLSSDQRSVSSNESRKTTTSESWLCPSSSAKTLTLVEFDDQEALETVKAVDLASLCVDPQRRAAAGLTSLGRGAYADVVCFNASTQVECDAVKIPARRLAVKVGAWPSEKSFQRECDCQALAAKSNSAPAVRARAWAGGAAGVGAIVMDRLTCPSFHVWLLWVSRDFSRRPGFGSKERWLIDPRVHRLPLVKQWAAEARRARKALNDAGIRHGDVHDANVVFDVSSCADKVFRGSMGDAKALKRVLMREIGKGPSHSSAKLVVVDFGRARKADGFSRWLLRACGDDHRMVDPQDCERVSDVTDIDMCVDDLESEAYIGKVPDTLKGGLAGLQASFESL</sequence>
<dbReference type="OrthoDB" id="410307at2759"/>
<dbReference type="InterPro" id="IPR004331">
    <property type="entry name" value="SPX_dom"/>
</dbReference>
<dbReference type="Proteomes" id="UP000789595">
    <property type="component" value="Unassembled WGS sequence"/>
</dbReference>
<gene>
    <name evidence="4" type="ORF">PCAL00307_LOCUS20343</name>
    <name evidence="5" type="ORF">PECAL_6P04970</name>
</gene>
<feature type="binding site" evidence="1">
    <location>
        <position position="669"/>
    </location>
    <ligand>
        <name>ATP</name>
        <dbReference type="ChEBI" id="CHEBI:30616"/>
    </ligand>
</feature>
<feature type="compositionally biased region" description="Low complexity" evidence="2">
    <location>
        <begin position="567"/>
        <end position="578"/>
    </location>
</feature>
<feature type="region of interest" description="Disordered" evidence="2">
    <location>
        <begin position="35"/>
        <end position="55"/>
    </location>
</feature>
<dbReference type="EMBL" id="CAKKNE010000006">
    <property type="protein sequence ID" value="CAH0378898.1"/>
    <property type="molecule type" value="Genomic_DNA"/>
</dbReference>
<dbReference type="AlphaFoldDB" id="A0A7S4ED98"/>
<evidence type="ECO:0000256" key="2">
    <source>
        <dbReference type="SAM" id="MobiDB-lite"/>
    </source>
</evidence>
<feature type="domain" description="SPX" evidence="3">
    <location>
        <begin position="2"/>
        <end position="236"/>
    </location>
</feature>